<name>A0ABP6SNU9_9ACTN</name>
<evidence type="ECO:0000256" key="1">
    <source>
        <dbReference type="SAM" id="MobiDB-lite"/>
    </source>
</evidence>
<evidence type="ECO:0000313" key="2">
    <source>
        <dbReference type="EMBL" id="GAA3381097.1"/>
    </source>
</evidence>
<protein>
    <submittedName>
        <fullName evidence="2">Uncharacterized protein</fullName>
    </submittedName>
</protein>
<dbReference type="Proteomes" id="UP001499990">
    <property type="component" value="Unassembled WGS sequence"/>
</dbReference>
<comment type="caution">
    <text evidence="2">The sequence shown here is derived from an EMBL/GenBank/DDBJ whole genome shotgun (WGS) entry which is preliminary data.</text>
</comment>
<sequence>MLNARWGPAPASPVGQRRGHLAHRRQVRLGRSGGRELYPQPLGFVRGGQRLPAYSEYVKDAPDTGTIGDGSLIGVGRTARGAAQQIRDVLLTVAERKIGAPRAYQPV</sequence>
<accession>A0ABP6SNU9</accession>
<keyword evidence="3" id="KW-1185">Reference proteome</keyword>
<evidence type="ECO:0000313" key="3">
    <source>
        <dbReference type="Proteomes" id="UP001499990"/>
    </source>
</evidence>
<proteinExistence type="predicted"/>
<dbReference type="EMBL" id="BAAAYL010000003">
    <property type="protein sequence ID" value="GAA3381097.1"/>
    <property type="molecule type" value="Genomic_DNA"/>
</dbReference>
<dbReference type="RefSeq" id="WP_345045599.1">
    <property type="nucleotide sequence ID" value="NZ_BAAAYL010000003.1"/>
</dbReference>
<gene>
    <name evidence="2" type="ORF">GCM10020367_71010</name>
</gene>
<reference evidence="3" key="1">
    <citation type="journal article" date="2019" name="Int. J. Syst. Evol. Microbiol.">
        <title>The Global Catalogue of Microorganisms (GCM) 10K type strain sequencing project: providing services to taxonomists for standard genome sequencing and annotation.</title>
        <authorList>
            <consortium name="The Broad Institute Genomics Platform"/>
            <consortium name="The Broad Institute Genome Sequencing Center for Infectious Disease"/>
            <person name="Wu L."/>
            <person name="Ma J."/>
        </authorList>
    </citation>
    <scope>NUCLEOTIDE SEQUENCE [LARGE SCALE GENOMIC DNA]</scope>
    <source>
        <strain evidence="3">JCM 9651</strain>
    </source>
</reference>
<organism evidence="2 3">
    <name type="scientific">Streptomyces sannanensis</name>
    <dbReference type="NCBI Taxonomy" id="285536"/>
    <lineage>
        <taxon>Bacteria</taxon>
        <taxon>Bacillati</taxon>
        <taxon>Actinomycetota</taxon>
        <taxon>Actinomycetes</taxon>
        <taxon>Kitasatosporales</taxon>
        <taxon>Streptomycetaceae</taxon>
        <taxon>Streptomyces</taxon>
    </lineage>
</organism>
<feature type="region of interest" description="Disordered" evidence="1">
    <location>
        <begin position="1"/>
        <end position="23"/>
    </location>
</feature>